<dbReference type="Proteomes" id="UP000236724">
    <property type="component" value="Unassembled WGS sequence"/>
</dbReference>
<keyword evidence="3" id="KW-1185">Reference proteome</keyword>
<evidence type="ECO:0000313" key="2">
    <source>
        <dbReference type="EMBL" id="SEH06336.1"/>
    </source>
</evidence>
<sequence>MFKKSFTVLLFTLLNPTAWAAPPCDTSLRPVSQPALAYKARGADRCEGFYESQVSRAGSLQLVGLMQGRLPAAGMIELSAPHTQQHLKLRATALPEKTYYRLDAALQPGKTLSWPSRIFTEGGVQARDIGVYAYLANAPKVYAPVQINQGAAQTRLLLQASEAMIRLNWRYALLKNGQCGAMKSWREINQDGGFTAAEVIPVVLPEIRALCLEAAGQTRGSQWLSGLWRIQVH</sequence>
<organism evidence="2 3">
    <name type="scientific">Candidatus Venteria ishoeyi</name>
    <dbReference type="NCBI Taxonomy" id="1899563"/>
    <lineage>
        <taxon>Bacteria</taxon>
        <taxon>Pseudomonadati</taxon>
        <taxon>Pseudomonadota</taxon>
        <taxon>Gammaproteobacteria</taxon>
        <taxon>Thiotrichales</taxon>
        <taxon>Thiotrichaceae</taxon>
        <taxon>Venteria</taxon>
    </lineage>
</organism>
<dbReference type="RefSeq" id="WP_103920125.1">
    <property type="nucleotide sequence ID" value="NZ_FMSV02000471.1"/>
</dbReference>
<name>A0A1H6FB31_9GAMM</name>
<feature type="signal peptide" evidence="1">
    <location>
        <begin position="1"/>
        <end position="20"/>
    </location>
</feature>
<gene>
    <name evidence="2" type="ORF">MBHS_02193</name>
</gene>
<proteinExistence type="predicted"/>
<evidence type="ECO:0000313" key="3">
    <source>
        <dbReference type="Proteomes" id="UP000236724"/>
    </source>
</evidence>
<feature type="chain" id="PRO_5014815735" evidence="1">
    <location>
        <begin position="21"/>
        <end position="233"/>
    </location>
</feature>
<dbReference type="OrthoDB" id="6397661at2"/>
<dbReference type="AlphaFoldDB" id="A0A1H6FB31"/>
<keyword evidence="1" id="KW-0732">Signal</keyword>
<evidence type="ECO:0000256" key="1">
    <source>
        <dbReference type="SAM" id="SignalP"/>
    </source>
</evidence>
<dbReference type="EMBL" id="FMSV02000471">
    <property type="protein sequence ID" value="SEH06336.1"/>
    <property type="molecule type" value="Genomic_DNA"/>
</dbReference>
<accession>A0A1H6FB31</accession>
<reference evidence="2 3" key="1">
    <citation type="submission" date="2016-10" db="EMBL/GenBank/DDBJ databases">
        <authorList>
            <person name="de Groot N.N."/>
        </authorList>
    </citation>
    <scope>NUCLEOTIDE SEQUENCE [LARGE SCALE GENOMIC DNA]</scope>
    <source>
        <strain evidence="2">MBHS1</strain>
    </source>
</reference>
<protein>
    <submittedName>
        <fullName evidence="2">Uncharacterized protein</fullName>
    </submittedName>
</protein>